<dbReference type="InterPro" id="IPR010966">
    <property type="entry name" value="NqrB"/>
</dbReference>
<evidence type="ECO:0000256" key="14">
    <source>
        <dbReference type="ARBA" id="ARBA00023136"/>
    </source>
</evidence>
<evidence type="ECO:0000256" key="13">
    <source>
        <dbReference type="ARBA" id="ARBA00023075"/>
    </source>
</evidence>
<dbReference type="NCBIfam" id="TIGR01937">
    <property type="entry name" value="nqrB"/>
    <property type="match status" value="1"/>
</dbReference>
<evidence type="ECO:0000256" key="16">
    <source>
        <dbReference type="HAMAP-Rule" id="MF_00426"/>
    </source>
</evidence>
<feature type="modified residue" description="FMN phosphoryl threonine" evidence="16 17">
    <location>
        <position position="220"/>
    </location>
</feature>
<evidence type="ECO:0000256" key="11">
    <source>
        <dbReference type="ARBA" id="ARBA00023053"/>
    </source>
</evidence>
<keyword evidence="7 16" id="KW-0812">Transmembrane</keyword>
<evidence type="ECO:0000313" key="18">
    <source>
        <dbReference type="EMBL" id="CEA15483.1"/>
    </source>
</evidence>
<feature type="transmembrane region" description="Helical" evidence="16">
    <location>
        <begin position="94"/>
        <end position="115"/>
    </location>
</feature>
<feature type="transmembrane region" description="Helical" evidence="16">
    <location>
        <begin position="289"/>
        <end position="308"/>
    </location>
</feature>
<dbReference type="PANTHER" id="PTHR30578">
    <property type="entry name" value="ELECTRON TRANSPORT COMPLEX PROTEIN RNFD"/>
    <property type="match status" value="1"/>
</dbReference>
<keyword evidence="12 16" id="KW-0406">Ion transport</keyword>
<comment type="subunit">
    <text evidence="16">Composed of six subunits; NqrA, NqrB, NqrC, NqrD, NqrE and NqrF.</text>
</comment>
<comment type="subcellular location">
    <subcellularLocation>
        <location evidence="16">Cell membrane</location>
        <topology evidence="16">Multi-pass membrane protein</topology>
    </subcellularLocation>
</comment>
<evidence type="ECO:0000256" key="1">
    <source>
        <dbReference type="ARBA" id="ARBA00022448"/>
    </source>
</evidence>
<dbReference type="HAMAP" id="MF_00426">
    <property type="entry name" value="NqrB"/>
    <property type="match status" value="1"/>
</dbReference>
<dbReference type="Proteomes" id="UP000032417">
    <property type="component" value="Chromosome 1"/>
</dbReference>
<dbReference type="GO" id="GO:0016655">
    <property type="term" value="F:oxidoreductase activity, acting on NAD(P)H, quinone or similar compound as acceptor"/>
    <property type="evidence" value="ECO:0007669"/>
    <property type="project" value="UniProtKB-UniRule"/>
</dbReference>
<organism evidence="18 19">
    <name type="scientific">Fermentimonas caenicola</name>
    <dbReference type="NCBI Taxonomy" id="1562970"/>
    <lineage>
        <taxon>Bacteria</taxon>
        <taxon>Pseudomonadati</taxon>
        <taxon>Bacteroidota</taxon>
        <taxon>Bacteroidia</taxon>
        <taxon>Bacteroidales</taxon>
        <taxon>Dysgonomonadaceae</taxon>
        <taxon>Fermentimonas</taxon>
    </lineage>
</organism>
<comment type="function">
    <text evidence="16">NQR complex catalyzes the reduction of ubiquinone-1 to ubiquinol by two successive reactions, coupled with the transport of Na(+) ions from the cytoplasm to the periplasm. NqrA to NqrE are probably involved in the second step, the conversion of ubisemiquinone to ubiquinol.</text>
</comment>
<feature type="transmembrane region" description="Helical" evidence="16">
    <location>
        <begin position="57"/>
        <end position="74"/>
    </location>
</feature>
<dbReference type="NCBIfam" id="NF003756">
    <property type="entry name" value="PRK05349.1"/>
    <property type="match status" value="1"/>
</dbReference>
<comment type="catalytic activity">
    <reaction evidence="16">
        <text>a ubiquinone + n Na(+)(in) + NADH + H(+) = a ubiquinol + n Na(+)(out) + NAD(+)</text>
        <dbReference type="Rhea" id="RHEA:47748"/>
        <dbReference type="Rhea" id="RHEA-COMP:9565"/>
        <dbReference type="Rhea" id="RHEA-COMP:9566"/>
        <dbReference type="ChEBI" id="CHEBI:15378"/>
        <dbReference type="ChEBI" id="CHEBI:16389"/>
        <dbReference type="ChEBI" id="CHEBI:17976"/>
        <dbReference type="ChEBI" id="CHEBI:29101"/>
        <dbReference type="ChEBI" id="CHEBI:57540"/>
        <dbReference type="ChEBI" id="CHEBI:57945"/>
        <dbReference type="EC" id="7.2.1.1"/>
    </reaction>
</comment>
<evidence type="ECO:0000256" key="2">
    <source>
        <dbReference type="ARBA" id="ARBA00022475"/>
    </source>
</evidence>
<comment type="similarity">
    <text evidence="16">Belongs to the NqrB/RnfD family.</text>
</comment>
<dbReference type="STRING" id="1562970.ING2E5B_0716"/>
<keyword evidence="19" id="KW-1185">Reference proteome</keyword>
<feature type="transmembrane region" description="Helical" evidence="16">
    <location>
        <begin position="344"/>
        <end position="361"/>
    </location>
</feature>
<keyword evidence="10 16" id="KW-0520">NAD</keyword>
<dbReference type="OrthoDB" id="9776359at2"/>
<keyword evidence="1 16" id="KW-0813">Transport</keyword>
<dbReference type="PIRSF" id="PIRSF016055">
    <property type="entry name" value="NADH-UbQ_OxRdtase_B_su"/>
    <property type="match status" value="1"/>
</dbReference>
<dbReference type="EMBL" id="LN515532">
    <property type="protein sequence ID" value="CEA15483.1"/>
    <property type="molecule type" value="Genomic_DNA"/>
</dbReference>
<keyword evidence="14 16" id="KW-0472">Membrane</keyword>
<evidence type="ECO:0000256" key="4">
    <source>
        <dbReference type="ARBA" id="ARBA00022553"/>
    </source>
</evidence>
<evidence type="ECO:0000256" key="17">
    <source>
        <dbReference type="PIRSR" id="PIRSR016055-50"/>
    </source>
</evidence>
<evidence type="ECO:0000256" key="10">
    <source>
        <dbReference type="ARBA" id="ARBA00023027"/>
    </source>
</evidence>
<evidence type="ECO:0000256" key="3">
    <source>
        <dbReference type="ARBA" id="ARBA00022519"/>
    </source>
</evidence>
<evidence type="ECO:0000313" key="19">
    <source>
        <dbReference type="Proteomes" id="UP000032417"/>
    </source>
</evidence>
<reference evidence="18 19" key="1">
    <citation type="submission" date="2014-08" db="EMBL/GenBank/DDBJ databases">
        <authorList>
            <person name="Wibberg D."/>
        </authorList>
    </citation>
    <scope>NUCLEOTIDE SEQUENCE [LARGE SCALE GENOMIC DNA]</scope>
    <source>
        <strain evidence="19">ING2-E5B</strain>
    </source>
</reference>
<evidence type="ECO:0000256" key="5">
    <source>
        <dbReference type="ARBA" id="ARBA00022630"/>
    </source>
</evidence>
<dbReference type="PATRIC" id="fig|1562970.3.peg.715"/>
<dbReference type="GO" id="GO:0010181">
    <property type="term" value="F:FMN binding"/>
    <property type="evidence" value="ECO:0007669"/>
    <property type="project" value="InterPro"/>
</dbReference>
<keyword evidence="2 16" id="KW-1003">Cell membrane</keyword>
<feature type="transmembrane region" description="Helical" evidence="16">
    <location>
        <begin position="255"/>
        <end position="277"/>
    </location>
</feature>
<sequence length="402" mass="44094">MKALRKYLDKIKPNFEEGGKLHWLWSTYDAFETFLFVPNRTSRSGVHIHDARDSKRTMIIVILALIPALLVGMYNIGLQHYTAVGIEADIFTKFIYGLLAILPQLIVSYVVGLGIEFAVAQFKKEEVAEGFLVSGILIPMILPVDTPLWMIAVATAFAVIFAKEVFGGTGYNVFNVALIARAFLFFSYPSKMSGDQVWVRTRDTFGMGGGQVIDGYSGATPLGQINTTEVSSFSDFTFTGITGEPLTFTDMFLGLYPGSIGEASTLAILIGAAILIITGIGSWKTMLSVFLGGTFTVLLLNVFAHNAYMEMPPMYHLLLGGFAFGAVFMATDPVTSARTEKGKWIYGFLIGLLAVTIRVFNPGYAEGMMLAILFMNAFAPLIDFYVVDANIKQRLKRVTNKA</sequence>
<evidence type="ECO:0000256" key="12">
    <source>
        <dbReference type="ARBA" id="ARBA00023065"/>
    </source>
</evidence>
<dbReference type="GO" id="GO:0005886">
    <property type="term" value="C:plasma membrane"/>
    <property type="evidence" value="ECO:0007669"/>
    <property type="project" value="UniProtKB-SubCell"/>
</dbReference>
<evidence type="ECO:0000256" key="8">
    <source>
        <dbReference type="ARBA" id="ARBA00022967"/>
    </source>
</evidence>
<accession>A0A098BZ91</accession>
<keyword evidence="8 16" id="KW-1278">Translocase</keyword>
<keyword evidence="6 16" id="KW-0288">FMN</keyword>
<evidence type="ECO:0000256" key="9">
    <source>
        <dbReference type="ARBA" id="ARBA00022989"/>
    </source>
</evidence>
<evidence type="ECO:0000256" key="7">
    <source>
        <dbReference type="ARBA" id="ARBA00022692"/>
    </source>
</evidence>
<dbReference type="HOGENOM" id="CLU_042020_1_1_10"/>
<evidence type="ECO:0000256" key="6">
    <source>
        <dbReference type="ARBA" id="ARBA00022643"/>
    </source>
</evidence>
<proteinExistence type="inferred from homology"/>
<dbReference type="EC" id="7.2.1.1" evidence="16"/>
<dbReference type="GO" id="GO:0006814">
    <property type="term" value="P:sodium ion transport"/>
    <property type="evidence" value="ECO:0007669"/>
    <property type="project" value="UniProtKB-UniRule"/>
</dbReference>
<dbReference type="GO" id="GO:0055085">
    <property type="term" value="P:transmembrane transport"/>
    <property type="evidence" value="ECO:0007669"/>
    <property type="project" value="InterPro"/>
</dbReference>
<keyword evidence="3" id="KW-0997">Cell inner membrane</keyword>
<feature type="transmembrane region" description="Helical" evidence="16">
    <location>
        <begin position="127"/>
        <end position="142"/>
    </location>
</feature>
<keyword evidence="4 16" id="KW-0597">Phosphoprotein</keyword>
<name>A0A098BZ91_9BACT</name>
<keyword evidence="11 16" id="KW-0915">Sodium</keyword>
<dbReference type="KEGG" id="pbt:ING2E5B_0716"/>
<comment type="cofactor">
    <cofactor evidence="16 17">
        <name>FMN</name>
        <dbReference type="ChEBI" id="CHEBI:58210"/>
    </cofactor>
</comment>
<keyword evidence="13 16" id="KW-0830">Ubiquinone</keyword>
<dbReference type="InterPro" id="IPR004338">
    <property type="entry name" value="NqrB/RnfD"/>
</dbReference>
<gene>
    <name evidence="16" type="primary">nqrB</name>
    <name evidence="18" type="ORF">ING2E5B_0716</name>
</gene>
<dbReference type="PANTHER" id="PTHR30578:SF1">
    <property type="entry name" value="NA(+)-TRANSLOCATING NADH-QUINONE REDUCTASE SUBUNIT B"/>
    <property type="match status" value="1"/>
</dbReference>
<keyword evidence="5 16" id="KW-0285">Flavoprotein</keyword>
<feature type="transmembrane region" description="Helical" evidence="16">
    <location>
        <begin position="314"/>
        <end position="332"/>
    </location>
</feature>
<evidence type="ECO:0000256" key="15">
    <source>
        <dbReference type="ARBA" id="ARBA00023201"/>
    </source>
</evidence>
<protein>
    <recommendedName>
        <fullName evidence="16">Na(+)-translocating NADH-quinone reductase subunit B</fullName>
        <shortName evidence="16">Na(+)-NQR subunit B</shortName>
        <shortName evidence="16">Na(+)-translocating NQR subunit B</shortName>
        <ecNumber evidence="16">7.2.1.1</ecNumber>
    </recommendedName>
    <alternativeName>
        <fullName evidence="16">NQR complex subunit B</fullName>
    </alternativeName>
    <alternativeName>
        <fullName evidence="16">NQR-1 subunit B</fullName>
    </alternativeName>
</protein>
<feature type="transmembrane region" description="Helical" evidence="16">
    <location>
        <begin position="367"/>
        <end position="387"/>
    </location>
</feature>
<dbReference type="GO" id="GO:0022904">
    <property type="term" value="P:respiratory electron transport chain"/>
    <property type="evidence" value="ECO:0007669"/>
    <property type="project" value="InterPro"/>
</dbReference>
<dbReference type="Pfam" id="PF03116">
    <property type="entry name" value="NQR2_RnfD_RnfE"/>
    <property type="match status" value="1"/>
</dbReference>
<keyword evidence="9 16" id="KW-1133">Transmembrane helix</keyword>
<dbReference type="AlphaFoldDB" id="A0A098BZ91"/>
<keyword evidence="15 16" id="KW-0739">Sodium transport</keyword>